<protein>
    <submittedName>
        <fullName evidence="2">LarC family nickel insertion protein</fullName>
    </submittedName>
</protein>
<gene>
    <name evidence="2" type="ORF">H8699_05845</name>
</gene>
<sequence>MRVLYLDAGAGLNLEMLCGALADLENSEPLDIGFPGAALQMETKRCADVAGRCVQALYAPGPEGTQTWDLGTVKRQLDICKITQEARRLALDILERLAQVRARLEGIEEKEIKVASPKQAYLLAVCAQQICRLRQSGVERILLSPLPLGTGVYSDEGCTLPVPRPLTLALLKGIPVCAGAMNGEGVTPLAAALATQACDDYGPMPEMKMEAVGYGLYPEEKGGALRVLRAVLGEAQSGEGLDRICLLECNLDDMTGEAMGYVMEQLLQAGALDVYYTPIYMKKSRPATMLSVICKAARAKALSALMLRETTTLGVRRQDLERQILNRRMIKAQTSFGPIGVKVAGEGQAVKFKPEFEDCAQAARQNGVPLQAVILQASLEARAALERGE</sequence>
<dbReference type="RefSeq" id="WP_249284873.1">
    <property type="nucleotide sequence ID" value="NZ_JACRSO010000002.1"/>
</dbReference>
<dbReference type="AlphaFoldDB" id="A0A926D0X0"/>
<dbReference type="InterPro" id="IPR002822">
    <property type="entry name" value="Ni_insertion"/>
</dbReference>
<evidence type="ECO:0000256" key="1">
    <source>
        <dbReference type="ARBA" id="ARBA00022596"/>
    </source>
</evidence>
<reference evidence="2" key="1">
    <citation type="submission" date="2020-08" db="EMBL/GenBank/DDBJ databases">
        <title>Genome public.</title>
        <authorList>
            <person name="Liu C."/>
            <person name="Sun Q."/>
        </authorList>
    </citation>
    <scope>NUCLEOTIDE SEQUENCE</scope>
    <source>
        <strain evidence="2">NSJ-44</strain>
    </source>
</reference>
<proteinExistence type="predicted"/>
<evidence type="ECO:0000313" key="3">
    <source>
        <dbReference type="Proteomes" id="UP000654279"/>
    </source>
</evidence>
<comment type="caution">
    <text evidence="2">The sequence shown here is derived from an EMBL/GenBank/DDBJ whole genome shotgun (WGS) entry which is preliminary data.</text>
</comment>
<dbReference type="EMBL" id="JACRSO010000002">
    <property type="protein sequence ID" value="MBC8528944.1"/>
    <property type="molecule type" value="Genomic_DNA"/>
</dbReference>
<organism evidence="2 3">
    <name type="scientific">Luoshenia tenuis</name>
    <dbReference type="NCBI Taxonomy" id="2763654"/>
    <lineage>
        <taxon>Bacteria</taxon>
        <taxon>Bacillati</taxon>
        <taxon>Bacillota</taxon>
        <taxon>Clostridia</taxon>
        <taxon>Christensenellales</taxon>
        <taxon>Christensenellaceae</taxon>
        <taxon>Luoshenia</taxon>
    </lineage>
</organism>
<dbReference type="Gene3D" id="3.30.70.1380">
    <property type="entry name" value="Transcriptional regulatory protein pf0864 domain like"/>
    <property type="match status" value="1"/>
</dbReference>
<dbReference type="Pfam" id="PF01969">
    <property type="entry name" value="Ni_insertion"/>
    <property type="match status" value="1"/>
</dbReference>
<name>A0A926D0X0_9FIRM</name>
<dbReference type="PANTHER" id="PTHR36566">
    <property type="entry name" value="NICKEL INSERTION PROTEIN-RELATED"/>
    <property type="match status" value="1"/>
</dbReference>
<dbReference type="PANTHER" id="PTHR36566:SF1">
    <property type="entry name" value="PYRIDINIUM-3,5-BISTHIOCARBOXYLIC ACID MONONUCLEOTIDE NICKEL INSERTION PROTEIN"/>
    <property type="match status" value="1"/>
</dbReference>
<dbReference type="Gene3D" id="3.10.20.300">
    <property type="entry name" value="mk0293 like domain"/>
    <property type="match status" value="1"/>
</dbReference>
<keyword evidence="1" id="KW-0533">Nickel</keyword>
<evidence type="ECO:0000313" key="2">
    <source>
        <dbReference type="EMBL" id="MBC8528944.1"/>
    </source>
</evidence>
<keyword evidence="3" id="KW-1185">Reference proteome</keyword>
<accession>A0A926D0X0</accession>
<dbReference type="Proteomes" id="UP000654279">
    <property type="component" value="Unassembled WGS sequence"/>
</dbReference>